<keyword evidence="2" id="KW-1185">Reference proteome</keyword>
<evidence type="ECO:0000313" key="2">
    <source>
        <dbReference type="Proteomes" id="UP001164539"/>
    </source>
</evidence>
<name>A0ACC1XXY1_MELAZ</name>
<organism evidence="1 2">
    <name type="scientific">Melia azedarach</name>
    <name type="common">Chinaberry tree</name>
    <dbReference type="NCBI Taxonomy" id="155640"/>
    <lineage>
        <taxon>Eukaryota</taxon>
        <taxon>Viridiplantae</taxon>
        <taxon>Streptophyta</taxon>
        <taxon>Embryophyta</taxon>
        <taxon>Tracheophyta</taxon>
        <taxon>Spermatophyta</taxon>
        <taxon>Magnoliopsida</taxon>
        <taxon>eudicotyledons</taxon>
        <taxon>Gunneridae</taxon>
        <taxon>Pentapetalae</taxon>
        <taxon>rosids</taxon>
        <taxon>malvids</taxon>
        <taxon>Sapindales</taxon>
        <taxon>Meliaceae</taxon>
        <taxon>Melia</taxon>
    </lineage>
</organism>
<reference evidence="1 2" key="1">
    <citation type="journal article" date="2023" name="Science">
        <title>Complex scaffold remodeling in plant triterpene biosynthesis.</title>
        <authorList>
            <person name="De La Pena R."/>
            <person name="Hodgson H."/>
            <person name="Liu J.C."/>
            <person name="Stephenson M.J."/>
            <person name="Martin A.C."/>
            <person name="Owen C."/>
            <person name="Harkess A."/>
            <person name="Leebens-Mack J."/>
            <person name="Jimenez L.E."/>
            <person name="Osbourn A."/>
            <person name="Sattely E.S."/>
        </authorList>
    </citation>
    <scope>NUCLEOTIDE SEQUENCE [LARGE SCALE GENOMIC DNA]</scope>
    <source>
        <strain evidence="2">cv. JPN11</strain>
        <tissue evidence="1">Leaf</tissue>
    </source>
</reference>
<dbReference type="EMBL" id="CM051400">
    <property type="protein sequence ID" value="KAJ4715772.1"/>
    <property type="molecule type" value="Genomic_DNA"/>
</dbReference>
<accession>A0ACC1XXY1</accession>
<dbReference type="Proteomes" id="UP001164539">
    <property type="component" value="Chromosome 7"/>
</dbReference>
<evidence type="ECO:0000313" key="1">
    <source>
        <dbReference type="EMBL" id="KAJ4715772.1"/>
    </source>
</evidence>
<sequence length="451" mass="51933">MTYFFHYLIRNQFSKRTKYLKSSAAQPHQSSSHEEHDEQRQHADAAYCTTITDLPSHILIDILSRLPLKEILILRANFELFLRTDYSTCISKTLHWVDVESLARYHSANLSINRRGTKINTRLYLPKRFHSLKDKKRGERGREYEIVNSCNGFLCLRKPFFKNPCIICNPLTGEYITIPKPENDDNTLKTIISGFGYSLKSKQYKVVRLVFNNFLTRTAEVYTLGTATWRKVGNAPWSTVAGLFATYLNGVIHWVCDDIDDHGSDFIVGFDFEDERFCEVPAPPHFDEKQKTKDNLCNMSLGVLGGYLSVCDVTYFTYFDVWVMKDYGVQESWTKWFTVDNSSLGLCRPLKYLSNGYVLMFYKRRALVLYNPVEKNVRYILINEAQSVGFEAITNMPSFLSLKDVVGGDCLEIQNVNSRSAESELQEEAETLFLVEETEPAELLSELGVVR</sequence>
<comment type="caution">
    <text evidence="1">The sequence shown here is derived from an EMBL/GenBank/DDBJ whole genome shotgun (WGS) entry which is preliminary data.</text>
</comment>
<proteinExistence type="predicted"/>
<gene>
    <name evidence="1" type="ORF">OWV82_014088</name>
</gene>
<protein>
    <submittedName>
        <fullName evidence="1">F-box protein</fullName>
    </submittedName>
</protein>